<evidence type="ECO:0000259" key="3">
    <source>
        <dbReference type="Pfam" id="PF12728"/>
    </source>
</evidence>
<dbReference type="Pfam" id="PF12728">
    <property type="entry name" value="HTH_17"/>
    <property type="match status" value="1"/>
</dbReference>
<organism evidence="4 5">
    <name type="scientific">Rhodococcus opacus</name>
    <name type="common">Nocardia opaca</name>
    <dbReference type="NCBI Taxonomy" id="37919"/>
    <lineage>
        <taxon>Bacteria</taxon>
        <taxon>Bacillati</taxon>
        <taxon>Actinomycetota</taxon>
        <taxon>Actinomycetes</taxon>
        <taxon>Mycobacteriales</taxon>
        <taxon>Nocardiaceae</taxon>
        <taxon>Rhodococcus</taxon>
    </lineage>
</organism>
<gene>
    <name evidence="4" type="ORF">C5613_33225</name>
</gene>
<evidence type="ECO:0000313" key="5">
    <source>
        <dbReference type="Proteomes" id="UP000239290"/>
    </source>
</evidence>
<dbReference type="InterPro" id="IPR041657">
    <property type="entry name" value="HTH_17"/>
</dbReference>
<evidence type="ECO:0000313" key="4">
    <source>
        <dbReference type="EMBL" id="PQP17948.1"/>
    </source>
</evidence>
<sequence>MLTRCSDRPQACAGEVTTQRQLSGLPAPRGGPVSSSRHPGVRWVPVIQHIRTSRVSRITRIMRSRRYTMPGTRRHTPHTTPYVRAPRHLAGRRHRTGGWKVTVAEDGGTLAWSRVTELTITTPTPRSPARIVQTKVEALEIAAQILREEQSAPTTPTGPLPVPAPARHLASVPDDEWGPAPTPAQTVTLEEENLQLQVDQRREQLAASFTRTQVADILGVTRQTVSDMAADGRLIGLKDGREWRFPTWQFTPDRADPVLPDLDRLTRAFPGGEVSLSRWMTRPNTTFAGRTPAQEMARDSDHVITVATGLTAAGW</sequence>
<protein>
    <recommendedName>
        <fullName evidence="6">Helix-turn-helix domain-containing protein</fullName>
    </recommendedName>
</protein>
<name>A0A2S8IT57_RHOOP</name>
<dbReference type="AlphaFoldDB" id="A0A2S8IT57"/>
<feature type="domain" description="Antitoxin Xre/MbcA/ParS-like toxin-binding" evidence="2">
    <location>
        <begin position="266"/>
        <end position="298"/>
    </location>
</feature>
<dbReference type="InterPro" id="IPR024467">
    <property type="entry name" value="Xre/MbcA/ParS-like_toxin-bd"/>
</dbReference>
<feature type="region of interest" description="Disordered" evidence="1">
    <location>
        <begin position="1"/>
        <end position="37"/>
    </location>
</feature>
<proteinExistence type="predicted"/>
<dbReference type="Proteomes" id="UP000239290">
    <property type="component" value="Unassembled WGS sequence"/>
</dbReference>
<dbReference type="EMBL" id="PUIO01000052">
    <property type="protein sequence ID" value="PQP17948.1"/>
    <property type="molecule type" value="Genomic_DNA"/>
</dbReference>
<evidence type="ECO:0000256" key="1">
    <source>
        <dbReference type="SAM" id="MobiDB-lite"/>
    </source>
</evidence>
<accession>A0A2S8IT57</accession>
<dbReference type="Pfam" id="PF09722">
    <property type="entry name" value="Xre_MbcA_ParS_C"/>
    <property type="match status" value="1"/>
</dbReference>
<evidence type="ECO:0000259" key="2">
    <source>
        <dbReference type="Pfam" id="PF09722"/>
    </source>
</evidence>
<reference evidence="5" key="1">
    <citation type="submission" date="2018-02" db="EMBL/GenBank/DDBJ databases">
        <title>Draft genome sequencing of Rhodococcus opacus KU647198.</title>
        <authorList>
            <person name="Zheng B.-X."/>
        </authorList>
    </citation>
    <scope>NUCLEOTIDE SEQUENCE [LARGE SCALE GENOMIC DNA]</scope>
    <source>
        <strain evidence="5">04-OD7</strain>
    </source>
</reference>
<feature type="domain" description="Helix-turn-helix" evidence="3">
    <location>
        <begin position="210"/>
        <end position="247"/>
    </location>
</feature>
<comment type="caution">
    <text evidence="4">The sequence shown here is derived from an EMBL/GenBank/DDBJ whole genome shotgun (WGS) entry which is preliminary data.</text>
</comment>
<evidence type="ECO:0008006" key="6">
    <source>
        <dbReference type="Google" id="ProtNLM"/>
    </source>
</evidence>